<evidence type="ECO:0000256" key="5">
    <source>
        <dbReference type="HAMAP-Rule" id="MF_00235"/>
    </source>
</evidence>
<sequence length="228" mass="23856">MDGQTMTTAPVLILLGPPGAGKGTQARMLETRFGLVQLSTGDLLRTAVAQGTEAGQQAKAVMDAGGLVSDDIVIATLRDRLAEPDCARGVILDGFPRTTVQAQALDALLAETGQKIDAAISLEVDDAAMVERISGRYTCAACGEGYHDSFKRPAQPGICDTCGGTEMKRRADDKAETVASRLEAYHAQTAPLIGYYEEKGALSRINAMGAIDNIAADLGAIVEDATAR</sequence>
<dbReference type="Proteomes" id="UP000186559">
    <property type="component" value="Chromosome"/>
</dbReference>
<feature type="binding site" evidence="5">
    <location>
        <begin position="19"/>
        <end position="24"/>
    </location>
    <ligand>
        <name>ATP</name>
        <dbReference type="ChEBI" id="CHEBI:30616"/>
    </ligand>
</feature>
<keyword evidence="5" id="KW-0479">Metal-binding</keyword>
<dbReference type="InterPro" id="IPR033690">
    <property type="entry name" value="Adenylat_kinase_CS"/>
</dbReference>
<feature type="binding site" evidence="5">
    <location>
        <position position="209"/>
    </location>
    <ligand>
        <name>ATP</name>
        <dbReference type="ChEBI" id="CHEBI:30616"/>
    </ligand>
</feature>
<dbReference type="RefSeq" id="WP_076624954.1">
    <property type="nucleotide sequence ID" value="NZ_BMEW01000021.1"/>
</dbReference>
<dbReference type="SUPFAM" id="SSF52540">
    <property type="entry name" value="P-loop containing nucleoside triphosphate hydrolases"/>
    <property type="match status" value="1"/>
</dbReference>
<dbReference type="Pfam" id="PF05191">
    <property type="entry name" value="ADK_lid"/>
    <property type="match status" value="1"/>
</dbReference>
<comment type="function">
    <text evidence="5">Catalyzes the reversible transfer of the terminal phosphate group between ATP and AMP. Plays an important role in cellular energy homeostasis and in adenine nucleotide metabolism.</text>
</comment>
<keyword evidence="5 7" id="KW-0067">ATP-binding</keyword>
<dbReference type="NCBIfam" id="NF011100">
    <property type="entry name" value="PRK14527.1"/>
    <property type="match status" value="1"/>
</dbReference>
<accession>A0A1U7DB22</accession>
<feature type="binding site" evidence="5">
    <location>
        <position position="40"/>
    </location>
    <ligand>
        <name>AMP</name>
        <dbReference type="ChEBI" id="CHEBI:456215"/>
    </ligand>
</feature>
<dbReference type="NCBIfam" id="NF001381">
    <property type="entry name" value="PRK00279.1-3"/>
    <property type="match status" value="1"/>
</dbReference>
<dbReference type="InterPro" id="IPR027417">
    <property type="entry name" value="P-loop_NTPase"/>
</dbReference>
<feature type="domain" description="Adenylate kinase active site lid" evidence="8">
    <location>
        <begin position="136"/>
        <end position="172"/>
    </location>
</feature>
<feature type="binding site" evidence="5">
    <location>
        <position position="101"/>
    </location>
    <ligand>
        <name>AMP</name>
        <dbReference type="ChEBI" id="CHEBI:456215"/>
    </ligand>
</feature>
<evidence type="ECO:0000313" key="9">
    <source>
        <dbReference type="EMBL" id="APX25374.1"/>
    </source>
</evidence>
<evidence type="ECO:0000256" key="4">
    <source>
        <dbReference type="ARBA" id="ARBA00022777"/>
    </source>
</evidence>
<keyword evidence="5" id="KW-0862">Zinc</keyword>
<keyword evidence="10" id="KW-1185">Reference proteome</keyword>
<reference evidence="9 10" key="1">
    <citation type="submission" date="2016-03" db="EMBL/GenBank/DDBJ databases">
        <title>Deep-sea bacteria in the southern Pacific.</title>
        <authorList>
            <person name="Tang K."/>
        </authorList>
    </citation>
    <scope>NUCLEOTIDE SEQUENCE [LARGE SCALE GENOMIC DNA]</scope>
    <source>
        <strain evidence="9 10">JLT2016</strain>
    </source>
</reference>
<dbReference type="PROSITE" id="PS00113">
    <property type="entry name" value="ADENYLATE_KINASE"/>
    <property type="match status" value="1"/>
</dbReference>
<dbReference type="HAMAP" id="MF_00235">
    <property type="entry name" value="Adenylate_kinase_Adk"/>
    <property type="match status" value="1"/>
</dbReference>
<dbReference type="UniPathway" id="UPA00588">
    <property type="reaction ID" value="UER00649"/>
</dbReference>
<gene>
    <name evidence="5" type="primary">adk</name>
    <name evidence="9" type="ORF">Ga0080559_TMP4578</name>
</gene>
<keyword evidence="4 5" id="KW-0418">Kinase</keyword>
<dbReference type="KEGG" id="tpro:Ga0080559_TMP4578"/>
<dbReference type="AlphaFoldDB" id="A0A1U7DB22"/>
<feature type="binding site" evidence="5">
    <location>
        <position position="181"/>
    </location>
    <ligand>
        <name>AMP</name>
        <dbReference type="ChEBI" id="CHEBI:456215"/>
    </ligand>
</feature>
<dbReference type="NCBIfam" id="NF011105">
    <property type="entry name" value="PRK14532.1"/>
    <property type="match status" value="1"/>
</dbReference>
<feature type="binding site" evidence="5">
    <location>
        <position position="162"/>
    </location>
    <ligand>
        <name>Zn(2+)</name>
        <dbReference type="ChEBI" id="CHEBI:29105"/>
        <note>structural</note>
    </ligand>
</feature>
<feature type="binding site" evidence="5">
    <location>
        <position position="136"/>
    </location>
    <ligand>
        <name>ATP</name>
        <dbReference type="ChEBI" id="CHEBI:30616"/>
    </ligand>
</feature>
<dbReference type="GO" id="GO:0005524">
    <property type="term" value="F:ATP binding"/>
    <property type="evidence" value="ECO:0007669"/>
    <property type="project" value="UniProtKB-UniRule"/>
</dbReference>
<dbReference type="EC" id="2.7.4.3" evidence="5 7"/>
<dbReference type="NCBIfam" id="NF001380">
    <property type="entry name" value="PRK00279.1-2"/>
    <property type="match status" value="1"/>
</dbReference>
<evidence type="ECO:0000313" key="10">
    <source>
        <dbReference type="Proteomes" id="UP000186559"/>
    </source>
</evidence>
<dbReference type="FunFam" id="3.40.50.300:FF:000106">
    <property type="entry name" value="Adenylate kinase mitochondrial"/>
    <property type="match status" value="1"/>
</dbReference>
<dbReference type="GO" id="GO:0044209">
    <property type="term" value="P:AMP salvage"/>
    <property type="evidence" value="ECO:0007669"/>
    <property type="project" value="UniProtKB-UniRule"/>
</dbReference>
<feature type="binding site" evidence="5">
    <location>
        <position position="45"/>
    </location>
    <ligand>
        <name>AMP</name>
        <dbReference type="ChEBI" id="CHEBI:456215"/>
    </ligand>
</feature>
<feature type="binding site" evidence="5">
    <location>
        <begin position="94"/>
        <end position="97"/>
    </location>
    <ligand>
        <name>AMP</name>
        <dbReference type="ChEBI" id="CHEBI:456215"/>
    </ligand>
</feature>
<dbReference type="InterPro" id="IPR007862">
    <property type="entry name" value="Adenylate_kinase_lid-dom"/>
</dbReference>
<dbReference type="Gene3D" id="3.40.50.300">
    <property type="entry name" value="P-loop containing nucleotide triphosphate hydrolases"/>
    <property type="match status" value="1"/>
</dbReference>
<comment type="domain">
    <text evidence="5">Consists of three domains, a large central CORE domain and two small peripheral domains, NMPbind and LID, which undergo movements during catalysis. The LID domain closes over the site of phosphoryl transfer upon ATP binding. Assembling and dissambling the active center during each catalytic cycle provides an effective means to prevent ATP hydrolysis. Some bacteria have evolved a zinc-coordinating structure that stabilizes the LID domain.</text>
</comment>
<feature type="binding site" evidence="5">
    <location>
        <position position="170"/>
    </location>
    <ligand>
        <name>AMP</name>
        <dbReference type="ChEBI" id="CHEBI:456215"/>
    </ligand>
</feature>
<dbReference type="InterPro" id="IPR006259">
    <property type="entry name" value="Adenyl_kin_sub"/>
</dbReference>
<comment type="subcellular location">
    <subcellularLocation>
        <location evidence="5 7">Cytoplasm</location>
    </subcellularLocation>
</comment>
<evidence type="ECO:0000256" key="1">
    <source>
        <dbReference type="ARBA" id="ARBA00022679"/>
    </source>
</evidence>
<dbReference type="NCBIfam" id="TIGR01351">
    <property type="entry name" value="adk"/>
    <property type="match status" value="1"/>
</dbReference>
<comment type="subunit">
    <text evidence="5 7">Monomer.</text>
</comment>
<keyword evidence="1 5" id="KW-0808">Transferase</keyword>
<dbReference type="GO" id="GO:0004017">
    <property type="term" value="F:AMP kinase activity"/>
    <property type="evidence" value="ECO:0007669"/>
    <property type="project" value="UniProtKB-UniRule"/>
</dbReference>
<comment type="caution">
    <text evidence="5">Lacks conserved residue(s) required for the propagation of feature annotation.</text>
</comment>
<feature type="binding site" evidence="5">
    <location>
        <position position="139"/>
    </location>
    <ligand>
        <name>Zn(2+)</name>
        <dbReference type="ChEBI" id="CHEBI:29105"/>
        <note>structural</note>
    </ligand>
</feature>
<dbReference type="GO" id="GO:0008270">
    <property type="term" value="F:zinc ion binding"/>
    <property type="evidence" value="ECO:0007669"/>
    <property type="project" value="UniProtKB-UniRule"/>
</dbReference>
<dbReference type="Pfam" id="PF00406">
    <property type="entry name" value="ADK"/>
    <property type="match status" value="1"/>
</dbReference>
<evidence type="ECO:0000256" key="3">
    <source>
        <dbReference type="ARBA" id="ARBA00022741"/>
    </source>
</evidence>
<dbReference type="CDD" id="cd01428">
    <property type="entry name" value="ADK"/>
    <property type="match status" value="1"/>
</dbReference>
<comment type="similarity">
    <text evidence="5 6">Belongs to the adenylate kinase family.</text>
</comment>
<comment type="pathway">
    <text evidence="5">Purine metabolism; AMP biosynthesis via salvage pathway; AMP from ADP: step 1/1.</text>
</comment>
<feature type="region of interest" description="NMP" evidence="5">
    <location>
        <begin position="39"/>
        <end position="68"/>
    </location>
</feature>
<evidence type="ECO:0000259" key="8">
    <source>
        <dbReference type="Pfam" id="PF05191"/>
    </source>
</evidence>
<dbReference type="PRINTS" id="PR00094">
    <property type="entry name" value="ADENYLTKNASE"/>
</dbReference>
<dbReference type="OrthoDB" id="9805030at2"/>
<evidence type="ECO:0000256" key="2">
    <source>
        <dbReference type="ARBA" id="ARBA00022727"/>
    </source>
</evidence>
<feature type="binding site" evidence="5">
    <location>
        <begin position="66"/>
        <end position="68"/>
    </location>
    <ligand>
        <name>AMP</name>
        <dbReference type="ChEBI" id="CHEBI:456215"/>
    </ligand>
</feature>
<dbReference type="GO" id="GO:0005737">
    <property type="term" value="C:cytoplasm"/>
    <property type="evidence" value="ECO:0007669"/>
    <property type="project" value="UniProtKB-SubCell"/>
</dbReference>
<feature type="binding site" evidence="5">
    <location>
        <position position="159"/>
    </location>
    <ligand>
        <name>Zn(2+)</name>
        <dbReference type="ChEBI" id="CHEBI:29105"/>
        <note>structural</note>
    </ligand>
</feature>
<name>A0A1U7DB22_9RHOB</name>
<keyword evidence="3 5" id="KW-0547">Nucleotide-binding</keyword>
<dbReference type="STRING" id="1229727.Ga0080559_TMP4578"/>
<comment type="catalytic activity">
    <reaction evidence="5 7">
        <text>AMP + ATP = 2 ADP</text>
        <dbReference type="Rhea" id="RHEA:12973"/>
        <dbReference type="ChEBI" id="CHEBI:30616"/>
        <dbReference type="ChEBI" id="CHEBI:456215"/>
        <dbReference type="ChEBI" id="CHEBI:456216"/>
        <dbReference type="EC" id="2.7.4.3"/>
    </reaction>
</comment>
<organism evidence="9 10">
    <name type="scientific">Salipiger profundus</name>
    <dbReference type="NCBI Taxonomy" id="1229727"/>
    <lineage>
        <taxon>Bacteria</taxon>
        <taxon>Pseudomonadati</taxon>
        <taxon>Pseudomonadota</taxon>
        <taxon>Alphaproteobacteria</taxon>
        <taxon>Rhodobacterales</taxon>
        <taxon>Roseobacteraceae</taxon>
        <taxon>Salipiger</taxon>
    </lineage>
</organism>
<evidence type="ECO:0000256" key="7">
    <source>
        <dbReference type="RuleBase" id="RU003331"/>
    </source>
</evidence>
<keyword evidence="2 5" id="KW-0545">Nucleotide biosynthesis</keyword>
<proteinExistence type="inferred from homology"/>
<protein>
    <recommendedName>
        <fullName evidence="5 7">Adenylate kinase</fullName>
        <shortName evidence="5">AK</shortName>
        <ecNumber evidence="5 7">2.7.4.3</ecNumber>
    </recommendedName>
    <alternativeName>
        <fullName evidence="5">ATP-AMP transphosphorylase</fullName>
    </alternativeName>
    <alternativeName>
        <fullName evidence="5">ATP:AMP phosphotransferase</fullName>
    </alternativeName>
    <alternativeName>
        <fullName evidence="5">Adenylate monophosphate kinase</fullName>
    </alternativeName>
</protein>
<keyword evidence="5" id="KW-0963">Cytoplasm</keyword>
<feature type="binding site" evidence="5">
    <location>
        <position position="142"/>
    </location>
    <ligand>
        <name>Zn(2+)</name>
        <dbReference type="ChEBI" id="CHEBI:29105"/>
        <note>structural</note>
    </ligand>
</feature>
<dbReference type="EMBL" id="CP014796">
    <property type="protein sequence ID" value="APX25374.1"/>
    <property type="molecule type" value="Genomic_DNA"/>
</dbReference>
<dbReference type="PANTHER" id="PTHR23359">
    <property type="entry name" value="NUCLEOTIDE KINASE"/>
    <property type="match status" value="1"/>
</dbReference>
<evidence type="ECO:0000256" key="6">
    <source>
        <dbReference type="RuleBase" id="RU003330"/>
    </source>
</evidence>
<dbReference type="InterPro" id="IPR000850">
    <property type="entry name" value="Adenylat/UMP-CMP_kin"/>
</dbReference>